<comment type="subcellular location">
    <subcellularLocation>
        <location evidence="3">Cytoplasm</location>
    </subcellularLocation>
</comment>
<comment type="function">
    <text evidence="3">Required for maturation of urease via the functional incorporation of the urease nickel metallocenter.</text>
</comment>
<dbReference type="RefSeq" id="WP_222198586.1">
    <property type="nucleotide sequence ID" value="NZ_JAIMFO010000004.1"/>
</dbReference>
<protein>
    <recommendedName>
        <fullName evidence="3">Urease accessory protein UreF</fullName>
    </recommendedName>
</protein>
<dbReference type="PANTHER" id="PTHR33620">
    <property type="entry name" value="UREASE ACCESSORY PROTEIN F"/>
    <property type="match status" value="1"/>
</dbReference>
<comment type="subunit">
    <text evidence="3">UreD, UreF and UreG form a complex that acts as a GTP-hydrolysis-dependent molecular chaperone, activating the urease apoprotein by helping to assemble the nickel containing metallocenter of UreC. The UreE protein probably delivers the nickel.</text>
</comment>
<keyword evidence="2 3" id="KW-0143">Chaperone</keyword>
<evidence type="ECO:0000256" key="1">
    <source>
        <dbReference type="ARBA" id="ARBA00022988"/>
    </source>
</evidence>
<dbReference type="EMBL" id="JAIMFO010000004">
    <property type="protein sequence ID" value="MBY4796860.1"/>
    <property type="molecule type" value="Genomic_DNA"/>
</dbReference>
<keyword evidence="5" id="KW-1185">Reference proteome</keyword>
<proteinExistence type="inferred from homology"/>
<dbReference type="Gene3D" id="1.10.4190.10">
    <property type="entry name" value="Urease accessory protein UreF"/>
    <property type="match status" value="1"/>
</dbReference>
<comment type="similarity">
    <text evidence="3">Belongs to the UreF family.</text>
</comment>
<dbReference type="HAMAP" id="MF_01385">
    <property type="entry name" value="UreF"/>
    <property type="match status" value="1"/>
</dbReference>
<sequence>MVQLLDSAFPTGAFAHTFGLETYFQDRRVHDAKTLKEVCTSYIVDGVADADAILVGEAHRAAAAGELDHLIELDQLCHAMKLSLEVRDASSMQGRQFLRSIRAICSDELLVAWRDLVREKEVRCHYPIVFGMYAALIGAPAEAAILAFLYATTGSLVLNAVRGVPLGQLAGVEVVHEMLPVLSAAAKRAQACGVDDLATRCVGVEIASMRHERLHSRLFIS</sequence>
<dbReference type="PANTHER" id="PTHR33620:SF1">
    <property type="entry name" value="UREASE ACCESSORY PROTEIN F"/>
    <property type="match status" value="1"/>
</dbReference>
<reference evidence="4 5" key="1">
    <citation type="submission" date="2021-08" db="EMBL/GenBank/DDBJ databases">
        <title>Collinsella faecalis sp. nov. isolated from swine faeces.</title>
        <authorList>
            <person name="Oh B.S."/>
            <person name="Lee J.H."/>
        </authorList>
    </citation>
    <scope>NUCLEOTIDE SEQUENCE [LARGE SCALE GENOMIC DNA]</scope>
    <source>
        <strain evidence="4 5">AGMB00827</strain>
    </source>
</reference>
<name>A0ABS7MHN3_9ACTN</name>
<accession>A0ABS7MHN3</accession>
<organism evidence="4 5">
    <name type="scientific">Collinsella ureilytica</name>
    <dbReference type="NCBI Taxonomy" id="2869515"/>
    <lineage>
        <taxon>Bacteria</taxon>
        <taxon>Bacillati</taxon>
        <taxon>Actinomycetota</taxon>
        <taxon>Coriobacteriia</taxon>
        <taxon>Coriobacteriales</taxon>
        <taxon>Coriobacteriaceae</taxon>
        <taxon>Collinsella</taxon>
    </lineage>
</organism>
<gene>
    <name evidence="3" type="primary">ureF</name>
    <name evidence="4" type="ORF">K6V98_00560</name>
</gene>
<evidence type="ECO:0000313" key="5">
    <source>
        <dbReference type="Proteomes" id="UP000700908"/>
    </source>
</evidence>
<evidence type="ECO:0000256" key="2">
    <source>
        <dbReference type="ARBA" id="ARBA00023186"/>
    </source>
</evidence>
<evidence type="ECO:0000256" key="3">
    <source>
        <dbReference type="HAMAP-Rule" id="MF_01385"/>
    </source>
</evidence>
<dbReference type="PIRSF" id="PIRSF009467">
    <property type="entry name" value="Ureas_acces_UreF"/>
    <property type="match status" value="1"/>
</dbReference>
<dbReference type="InterPro" id="IPR038277">
    <property type="entry name" value="UreF_sf"/>
</dbReference>
<dbReference type="Proteomes" id="UP000700908">
    <property type="component" value="Unassembled WGS sequence"/>
</dbReference>
<dbReference type="InterPro" id="IPR002639">
    <property type="entry name" value="UreF"/>
</dbReference>
<keyword evidence="1 3" id="KW-0996">Nickel insertion</keyword>
<keyword evidence="3" id="KW-0963">Cytoplasm</keyword>
<dbReference type="Pfam" id="PF01730">
    <property type="entry name" value="UreF"/>
    <property type="match status" value="1"/>
</dbReference>
<evidence type="ECO:0000313" key="4">
    <source>
        <dbReference type="EMBL" id="MBY4796860.1"/>
    </source>
</evidence>
<comment type="caution">
    <text evidence="4">The sequence shown here is derived from an EMBL/GenBank/DDBJ whole genome shotgun (WGS) entry which is preliminary data.</text>
</comment>